<keyword evidence="1" id="KW-0805">Transcription regulation</keyword>
<proteinExistence type="predicted"/>
<dbReference type="Pfam" id="PF12833">
    <property type="entry name" value="HTH_18"/>
    <property type="match status" value="1"/>
</dbReference>
<name>A0AAW7IFA5_9BACI</name>
<dbReference type="EMBL" id="JAUCEY010000008">
    <property type="protein sequence ID" value="MDM5454039.1"/>
    <property type="molecule type" value="Genomic_DNA"/>
</dbReference>
<evidence type="ECO:0000313" key="5">
    <source>
        <dbReference type="EMBL" id="MDM5454039.1"/>
    </source>
</evidence>
<dbReference type="GO" id="GO:0043565">
    <property type="term" value="F:sequence-specific DNA binding"/>
    <property type="evidence" value="ECO:0007669"/>
    <property type="project" value="InterPro"/>
</dbReference>
<keyword evidence="2" id="KW-0238">DNA-binding</keyword>
<dbReference type="InterPro" id="IPR018062">
    <property type="entry name" value="HTH_AraC-typ_CS"/>
</dbReference>
<gene>
    <name evidence="5" type="ORF">QUF89_18035</name>
</gene>
<dbReference type="InterPro" id="IPR011006">
    <property type="entry name" value="CheY-like_superfamily"/>
</dbReference>
<dbReference type="InterPro" id="IPR018060">
    <property type="entry name" value="HTH_AraC"/>
</dbReference>
<dbReference type="AlphaFoldDB" id="A0AAW7IFA5"/>
<dbReference type="Gene3D" id="1.10.10.60">
    <property type="entry name" value="Homeodomain-like"/>
    <property type="match status" value="1"/>
</dbReference>
<dbReference type="SUPFAM" id="SSF52172">
    <property type="entry name" value="CheY-like"/>
    <property type="match status" value="1"/>
</dbReference>
<dbReference type="PANTHER" id="PTHR43280:SF2">
    <property type="entry name" value="HTH-TYPE TRANSCRIPTIONAL REGULATOR EXSA"/>
    <property type="match status" value="1"/>
</dbReference>
<evidence type="ECO:0000256" key="1">
    <source>
        <dbReference type="ARBA" id="ARBA00023015"/>
    </source>
</evidence>
<dbReference type="Proteomes" id="UP001234602">
    <property type="component" value="Unassembled WGS sequence"/>
</dbReference>
<organism evidence="5 6">
    <name type="scientific">Peribacillus simplex</name>
    <dbReference type="NCBI Taxonomy" id="1478"/>
    <lineage>
        <taxon>Bacteria</taxon>
        <taxon>Bacillati</taxon>
        <taxon>Bacillota</taxon>
        <taxon>Bacilli</taxon>
        <taxon>Bacillales</taxon>
        <taxon>Bacillaceae</taxon>
        <taxon>Peribacillus</taxon>
    </lineage>
</organism>
<dbReference type="InterPro" id="IPR009057">
    <property type="entry name" value="Homeodomain-like_sf"/>
</dbReference>
<keyword evidence="3" id="KW-0804">Transcription</keyword>
<dbReference type="Gene3D" id="3.40.50.2300">
    <property type="match status" value="1"/>
</dbReference>
<dbReference type="PROSITE" id="PS00041">
    <property type="entry name" value="HTH_ARAC_FAMILY_1"/>
    <property type="match status" value="1"/>
</dbReference>
<dbReference type="PANTHER" id="PTHR43280">
    <property type="entry name" value="ARAC-FAMILY TRANSCRIPTIONAL REGULATOR"/>
    <property type="match status" value="1"/>
</dbReference>
<sequence>MRWKWGDDVEIHLVAKDEIEAQGIRWIIESHLTGVRLILWKTIEEFEKGIRNQQPEFVILDMDIWTDESEAMGVSLKRRGIRWLGISSERIFQTAYRALRFRAEDVLFRPFSSADLVKHIQQLRFQLRNDQGLFSTNAMHGEKTLDIGYPDFFLTDRRHESRITMVAFLTPDKKTLPLVYDELQRYSFTGKNQIFALSDFILCVQETKETDVYKEEYQAFLAHWKERMDEPLAIIIKAANPDESLKRMYQQTREFTRQIFFDGYDIILVESQQTSPQEMDPFLTPLEQRLWIEMLERRDAKAIRNWIEREFLTFQQPYPDPEIVRIRLTSVLAQIRRHMKSYNLQNASLEAIYYDVFQQIVHKPVIHQIVKELHAFTTHLLLQDHGQLQEGARTLSEKARELIESNYWDAQWNLATCADTLRVNKSTLSRRFAAESGESFRNTLHQVRIREAKRLLKETDLSLEEIAQLAGYSHQTYFNAKFKLLEACTPSAYRSGL</sequence>
<evidence type="ECO:0000313" key="6">
    <source>
        <dbReference type="Proteomes" id="UP001234602"/>
    </source>
</evidence>
<reference evidence="5" key="1">
    <citation type="submission" date="2023-06" db="EMBL/GenBank/DDBJ databases">
        <title>Comparative genomics of Bacillaceae isolates and their secondary metabolite potential.</title>
        <authorList>
            <person name="Song L."/>
            <person name="Nielsen L.J."/>
            <person name="Mohite O."/>
            <person name="Xu X."/>
            <person name="Weber T."/>
            <person name="Kovacs A.T."/>
        </authorList>
    </citation>
    <scope>NUCLEOTIDE SEQUENCE</scope>
    <source>
        <strain evidence="5">D8_B_37</strain>
    </source>
</reference>
<evidence type="ECO:0000259" key="4">
    <source>
        <dbReference type="PROSITE" id="PS01124"/>
    </source>
</evidence>
<evidence type="ECO:0000256" key="3">
    <source>
        <dbReference type="ARBA" id="ARBA00023163"/>
    </source>
</evidence>
<dbReference type="GO" id="GO:0003700">
    <property type="term" value="F:DNA-binding transcription factor activity"/>
    <property type="evidence" value="ECO:0007669"/>
    <property type="project" value="InterPro"/>
</dbReference>
<comment type="caution">
    <text evidence="5">The sequence shown here is derived from an EMBL/GenBank/DDBJ whole genome shotgun (WGS) entry which is preliminary data.</text>
</comment>
<dbReference type="RefSeq" id="WP_250211788.1">
    <property type="nucleotide sequence ID" value="NZ_CP011008.1"/>
</dbReference>
<evidence type="ECO:0000256" key="2">
    <source>
        <dbReference type="ARBA" id="ARBA00023125"/>
    </source>
</evidence>
<dbReference type="SUPFAM" id="SSF46689">
    <property type="entry name" value="Homeodomain-like"/>
    <property type="match status" value="1"/>
</dbReference>
<dbReference type="PROSITE" id="PS01124">
    <property type="entry name" value="HTH_ARAC_FAMILY_2"/>
    <property type="match status" value="1"/>
</dbReference>
<accession>A0AAW7IFA5</accession>
<protein>
    <submittedName>
        <fullName evidence="5">Helix-turn-helix transcriptional regulator</fullName>
    </submittedName>
</protein>
<dbReference type="SMART" id="SM00342">
    <property type="entry name" value="HTH_ARAC"/>
    <property type="match status" value="1"/>
</dbReference>
<feature type="domain" description="HTH araC/xylS-type" evidence="4">
    <location>
        <begin position="397"/>
        <end position="496"/>
    </location>
</feature>